<dbReference type="EMBL" id="CP041626">
    <property type="protein sequence ID" value="QDO90709.1"/>
    <property type="molecule type" value="Genomic_DNA"/>
</dbReference>
<dbReference type="Proteomes" id="UP000315953">
    <property type="component" value="Chromosome"/>
</dbReference>
<gene>
    <name evidence="1" type="ORF">FNV33_01045</name>
</gene>
<reference evidence="1 2" key="1">
    <citation type="submission" date="2019-07" db="EMBL/GenBank/DDBJ databases">
        <title>Genome assembly of a nasal isolate of Dolosigranulum pigrum from a chronic sinusitis patient.</title>
        <authorList>
            <person name="Baig S."/>
            <person name="Overballe-Petersen S."/>
            <person name="Kaspar U."/>
            <person name="Rendboe A."/>
            <person name="de Man T."/>
            <person name="Liu C."/>
            <person name="Price L.B."/>
            <person name="Stegger M."/>
            <person name="Becker K."/>
            <person name="Skytt Andersen P."/>
        </authorList>
    </citation>
    <scope>NUCLEOTIDE SEQUENCE [LARGE SCALE GENOMIC DNA]</scope>
    <source>
        <strain evidence="1 2">83VPs-KB5</strain>
    </source>
</reference>
<dbReference type="RefSeq" id="WP_111948892.1">
    <property type="nucleotide sequence ID" value="NZ_CAJHJL010000003.1"/>
</dbReference>
<evidence type="ECO:0000313" key="1">
    <source>
        <dbReference type="EMBL" id="QDO90709.1"/>
    </source>
</evidence>
<sequence length="93" mass="11026">MKEKWIKKWQNLSFLSKIAHLSVIMLALFAPFVSLVVEGLFNIYIVEPNHIFKFFYLTLVLCVIAREWKLLIGTFITFYVVFILLVWYGFVFG</sequence>
<evidence type="ECO:0000313" key="2">
    <source>
        <dbReference type="Proteomes" id="UP000315953"/>
    </source>
</evidence>
<accession>A0A328KJK9</accession>
<name>A0A328KJK9_9LACT</name>
<protein>
    <submittedName>
        <fullName evidence="1">Uncharacterized protein</fullName>
    </submittedName>
</protein>
<dbReference type="AlphaFoldDB" id="A0A328KJK9"/>
<organism evidence="1 2">
    <name type="scientific">Dolosigranulum pigrum</name>
    <dbReference type="NCBI Taxonomy" id="29394"/>
    <lineage>
        <taxon>Bacteria</taxon>
        <taxon>Bacillati</taxon>
        <taxon>Bacillota</taxon>
        <taxon>Bacilli</taxon>
        <taxon>Lactobacillales</taxon>
        <taxon>Carnobacteriaceae</taxon>
        <taxon>Dolosigranulum</taxon>
    </lineage>
</organism>
<dbReference type="KEGG" id="dpm:FNV33_01045"/>
<proteinExistence type="predicted"/>